<evidence type="ECO:0000313" key="1">
    <source>
        <dbReference type="EnsemblPlants" id="AVESA.00010b.r2.3DG0548920.1.CDS"/>
    </source>
</evidence>
<dbReference type="EnsemblPlants" id="AVESA.00010b.r2.3DG0548920.1">
    <property type="protein sequence ID" value="AVESA.00010b.r2.3DG0548920.1.CDS"/>
    <property type="gene ID" value="AVESA.00010b.r2.3DG0548920"/>
</dbReference>
<organism evidence="1 2">
    <name type="scientific">Avena sativa</name>
    <name type="common">Oat</name>
    <dbReference type="NCBI Taxonomy" id="4498"/>
    <lineage>
        <taxon>Eukaryota</taxon>
        <taxon>Viridiplantae</taxon>
        <taxon>Streptophyta</taxon>
        <taxon>Embryophyta</taxon>
        <taxon>Tracheophyta</taxon>
        <taxon>Spermatophyta</taxon>
        <taxon>Magnoliopsida</taxon>
        <taxon>Liliopsida</taxon>
        <taxon>Poales</taxon>
        <taxon>Poaceae</taxon>
        <taxon>BOP clade</taxon>
        <taxon>Pooideae</taxon>
        <taxon>Poodae</taxon>
        <taxon>Poeae</taxon>
        <taxon>Poeae Chloroplast Group 1 (Aveneae type)</taxon>
        <taxon>Aveninae</taxon>
        <taxon>Avena</taxon>
    </lineage>
</organism>
<proteinExistence type="predicted"/>
<dbReference type="Proteomes" id="UP001732700">
    <property type="component" value="Chromosome 3D"/>
</dbReference>
<reference evidence="1" key="2">
    <citation type="submission" date="2025-09" db="UniProtKB">
        <authorList>
            <consortium name="EnsemblPlants"/>
        </authorList>
    </citation>
    <scope>IDENTIFICATION</scope>
</reference>
<protein>
    <submittedName>
        <fullName evidence="1">Uncharacterized protein</fullName>
    </submittedName>
</protein>
<sequence>MLLGTRKRGHAAGGGGPGPGPALLGNHGFGSYARPDPPGLSGGGGGGGGGGGACHGDNVLDVALLDALGLGSFARLDLPAPPDGLDLTAAVKPSSNCIIVSMGGDSITASPRDLAAALSLRLGTFALPEEVNAAMFSSVEAIAAVRDFVHDRLLLGGIGNGQSSAAFLEYRKMMCEESGVSSLDVVADEKNRVRLIQQQQRAHEIINGIQRPVLLKFSACAMKIRVLLAKLTDLNKQVQRLKVSRSIPDLNVPPHL</sequence>
<name>A0ACD5W1G2_AVESA</name>
<reference evidence="1" key="1">
    <citation type="submission" date="2021-05" db="EMBL/GenBank/DDBJ databases">
        <authorList>
            <person name="Scholz U."/>
            <person name="Mascher M."/>
            <person name="Fiebig A."/>
        </authorList>
    </citation>
    <scope>NUCLEOTIDE SEQUENCE [LARGE SCALE GENOMIC DNA]</scope>
</reference>
<evidence type="ECO:0000313" key="2">
    <source>
        <dbReference type="Proteomes" id="UP001732700"/>
    </source>
</evidence>
<keyword evidence="2" id="KW-1185">Reference proteome</keyword>
<accession>A0ACD5W1G2</accession>